<gene>
    <name evidence="3" type="ORF">CSX01_14055</name>
</gene>
<feature type="transmembrane region" description="Helical" evidence="1">
    <location>
        <begin position="34"/>
        <end position="52"/>
    </location>
</feature>
<evidence type="ECO:0000313" key="4">
    <source>
        <dbReference type="Proteomes" id="UP000225889"/>
    </source>
</evidence>
<dbReference type="Proteomes" id="UP000225889">
    <property type="component" value="Unassembled WGS sequence"/>
</dbReference>
<keyword evidence="1" id="KW-0812">Transmembrane</keyword>
<evidence type="ECO:0000313" key="3">
    <source>
        <dbReference type="EMBL" id="PHU33655.1"/>
    </source>
</evidence>
<dbReference type="PANTHER" id="PTHR34351">
    <property type="entry name" value="SLR1927 PROTEIN-RELATED"/>
    <property type="match status" value="1"/>
</dbReference>
<comment type="caution">
    <text evidence="3">The sequence shown here is derived from an EMBL/GenBank/DDBJ whole genome shotgun (WGS) entry which is preliminary data.</text>
</comment>
<protein>
    <submittedName>
        <fullName evidence="3">DUF58 domain-containing protein</fullName>
    </submittedName>
</protein>
<keyword evidence="1" id="KW-0472">Membrane</keyword>
<feature type="domain" description="DUF58" evidence="2">
    <location>
        <begin position="199"/>
        <end position="244"/>
    </location>
</feature>
<organism evidence="3 4">
    <name type="scientific">Pseudobutyrivibrio ruminis</name>
    <dbReference type="NCBI Taxonomy" id="46206"/>
    <lineage>
        <taxon>Bacteria</taxon>
        <taxon>Bacillati</taxon>
        <taxon>Bacillota</taxon>
        <taxon>Clostridia</taxon>
        <taxon>Lachnospirales</taxon>
        <taxon>Lachnospiraceae</taxon>
        <taxon>Pseudobutyrivibrio</taxon>
    </lineage>
</organism>
<evidence type="ECO:0000259" key="2">
    <source>
        <dbReference type="Pfam" id="PF01882"/>
    </source>
</evidence>
<dbReference type="InterPro" id="IPR002881">
    <property type="entry name" value="DUF58"/>
</dbReference>
<reference evidence="3 4" key="1">
    <citation type="submission" date="2017-10" db="EMBL/GenBank/DDBJ databases">
        <title>Resolving the taxonomy of Roseburia spp., Eubacterium rectale and Agathobacter spp. through phylogenomic analysis.</title>
        <authorList>
            <person name="Sheridan P.O."/>
            <person name="Walker A.W."/>
            <person name="Duncan S.H."/>
            <person name="Scott K.P."/>
            <person name="Toole P.W.O."/>
            <person name="Luis P."/>
            <person name="Flint H.J."/>
        </authorList>
    </citation>
    <scope>NUCLEOTIDE SEQUENCE [LARGE SCALE GENOMIC DNA]</scope>
    <source>
        <strain evidence="3 4">JK626</strain>
    </source>
</reference>
<name>A0A2G3DS22_9FIRM</name>
<proteinExistence type="predicted"/>
<reference evidence="3 4" key="2">
    <citation type="submission" date="2017-10" db="EMBL/GenBank/DDBJ databases">
        <authorList>
            <person name="Banno H."/>
            <person name="Chua N.-H."/>
        </authorList>
    </citation>
    <scope>NUCLEOTIDE SEQUENCE [LARGE SCALE GENOMIC DNA]</scope>
    <source>
        <strain evidence="3 4">JK626</strain>
    </source>
</reference>
<accession>A0A2G3DS22</accession>
<dbReference type="PANTHER" id="PTHR34351:SF2">
    <property type="entry name" value="DUF58 DOMAIN-CONTAINING PROTEIN"/>
    <property type="match status" value="1"/>
</dbReference>
<dbReference type="EMBL" id="PDYF01000083">
    <property type="protein sequence ID" value="PHU33655.1"/>
    <property type="molecule type" value="Genomic_DNA"/>
</dbReference>
<evidence type="ECO:0000256" key="1">
    <source>
        <dbReference type="SAM" id="Phobius"/>
    </source>
</evidence>
<sequence length="355" mass="40549">MKISVHFKNFAIYILLLVLSIVFASFFGGPVTFVWLYAMILIIPVSVLYIGLNYKFLAIYQEIEIHKVSKGEIHKYRILLENSGFLPIHNMALSTYSDRCDLLEITDGQLISLDVREKMELTSSINCKYAGAYDVGVKSLTFTDPFNIFSVDLNVLYTFKAVVRPKITNIANSALDFENLVNNTGFKSINQVEDIPGNDMRSYQSGDSLSSINWKVSAKFSELMVRLPNPMEKRSVTIIMDAANWQDSKQNLEFLKMRDFFLEFVVSAAWNFGQQNVPLEIIYPSGDIKISTVDSYESFMEFYNEIADGIFYRSDAVKTKLQSLIKEKSVDYDKNTCILIKEDCRDKKDFCSIIG</sequence>
<dbReference type="Pfam" id="PF01882">
    <property type="entry name" value="DUF58"/>
    <property type="match status" value="1"/>
</dbReference>
<feature type="transmembrane region" description="Helical" evidence="1">
    <location>
        <begin position="12"/>
        <end position="28"/>
    </location>
</feature>
<dbReference type="AlphaFoldDB" id="A0A2G3DS22"/>
<keyword evidence="1" id="KW-1133">Transmembrane helix</keyword>